<dbReference type="EMBL" id="JAMBPX010000001">
    <property type="protein sequence ID" value="MDG0857957.1"/>
    <property type="molecule type" value="Genomic_DNA"/>
</dbReference>
<dbReference type="Proteomes" id="UP001152302">
    <property type="component" value="Unassembled WGS sequence"/>
</dbReference>
<gene>
    <name evidence="1" type="ORF">M4L21_01360</name>
</gene>
<evidence type="ECO:0000313" key="1">
    <source>
        <dbReference type="EMBL" id="MDG0857957.1"/>
    </source>
</evidence>
<organism evidence="1 2">
    <name type="scientific">Staphylococcus equorum</name>
    <dbReference type="NCBI Taxonomy" id="246432"/>
    <lineage>
        <taxon>Bacteria</taxon>
        <taxon>Bacillati</taxon>
        <taxon>Bacillota</taxon>
        <taxon>Bacilli</taxon>
        <taxon>Bacillales</taxon>
        <taxon>Staphylococcaceae</taxon>
        <taxon>Staphylococcus</taxon>
    </lineage>
</organism>
<accession>A0A9X4L8A5</accession>
<proteinExistence type="predicted"/>
<dbReference type="AlphaFoldDB" id="A0A9X4L8A5"/>
<name>A0A9X4L8A5_9STAP</name>
<dbReference type="RefSeq" id="WP_277580311.1">
    <property type="nucleotide sequence ID" value="NZ_JAMBPV010000001.1"/>
</dbReference>
<evidence type="ECO:0000313" key="2">
    <source>
        <dbReference type="Proteomes" id="UP001152302"/>
    </source>
</evidence>
<protein>
    <submittedName>
        <fullName evidence="1">Uncharacterized protein</fullName>
    </submittedName>
</protein>
<comment type="caution">
    <text evidence="1">The sequence shown here is derived from an EMBL/GenBank/DDBJ whole genome shotgun (WGS) entry which is preliminary data.</text>
</comment>
<reference evidence="1" key="1">
    <citation type="submission" date="2022-05" db="EMBL/GenBank/DDBJ databases">
        <title>Comparative genomics of Staphylococcus equorum isolates.</title>
        <authorList>
            <person name="Luelf R.H."/>
        </authorList>
    </citation>
    <scope>NUCLEOTIDE SEQUENCE</scope>
    <source>
        <strain evidence="1">TMW 2.2343</strain>
    </source>
</reference>
<sequence length="61" mass="7192">MNQLTLPMETEILIPNNDIVHAVNQIAETISEIEYYGYKNPTYYNRISKNESKADQFLIWI</sequence>